<dbReference type="PRINTS" id="PR01607">
    <property type="entry name" value="APYRASEFAMLY"/>
</dbReference>
<evidence type="ECO:0000313" key="9">
    <source>
        <dbReference type="Proteomes" id="UP000665561"/>
    </source>
</evidence>
<keyword evidence="3" id="KW-0732">Signal</keyword>
<evidence type="ECO:0000256" key="5">
    <source>
        <dbReference type="RuleBase" id="RU362119"/>
    </source>
</evidence>
<evidence type="ECO:0000256" key="4">
    <source>
        <dbReference type="ARBA" id="ARBA00022741"/>
    </source>
</evidence>
<dbReference type="CDD" id="cd07410">
    <property type="entry name" value="MPP_CpdB_N"/>
    <property type="match status" value="1"/>
</dbReference>
<dbReference type="Pfam" id="PF00149">
    <property type="entry name" value="Metallophos"/>
    <property type="match status" value="1"/>
</dbReference>
<dbReference type="InterPro" id="IPR006179">
    <property type="entry name" value="5_nucleotidase/apyrase"/>
</dbReference>
<evidence type="ECO:0000259" key="6">
    <source>
        <dbReference type="Pfam" id="PF00149"/>
    </source>
</evidence>
<name>A0ABW9XQF0_9BACL</name>
<dbReference type="Gene3D" id="3.60.21.10">
    <property type="match status" value="1"/>
</dbReference>
<feature type="domain" description="5'-Nucleotidase C-terminal" evidence="7">
    <location>
        <begin position="323"/>
        <end position="492"/>
    </location>
</feature>
<evidence type="ECO:0000256" key="1">
    <source>
        <dbReference type="ARBA" id="ARBA00006654"/>
    </source>
</evidence>
<evidence type="ECO:0000313" key="8">
    <source>
        <dbReference type="EMBL" id="NBD24850.1"/>
    </source>
</evidence>
<dbReference type="Proteomes" id="UP000665561">
    <property type="component" value="Unassembled WGS sequence"/>
</dbReference>
<dbReference type="InterPro" id="IPR004843">
    <property type="entry name" value="Calcineurin-like_PHP"/>
</dbReference>
<evidence type="ECO:0000256" key="3">
    <source>
        <dbReference type="ARBA" id="ARBA00022729"/>
    </source>
</evidence>
<dbReference type="RefSeq" id="WP_161743660.1">
    <property type="nucleotide sequence ID" value="NZ_JAAAMV010000009.1"/>
</dbReference>
<dbReference type="Gene3D" id="3.90.780.10">
    <property type="entry name" value="5'-Nucleotidase, C-terminal domain"/>
    <property type="match status" value="1"/>
</dbReference>
<sequence length="536" mass="59349">MSATKNPVTCVILATSDLHGYIRETDYRTGEERQDGLAKLATLFRKERALEPGLILIDNGDLLQGSPLAAYAAGRLREDEPHPFIPVMNELGYDAIVPGNHEFNYGMPLLRHAMRDSDFRWLSANIADARTGEPAFGKPYIVKWLTGGVKVAILGVTTSHIPNWEHPQHIVGLNFLDAVETVRSWTARIHEEEAPDLLVVSYHGGFERDLALAGESAEERLTAENQAYALCTEIAGIDVLVTGHQHRLIASELNGVTVVQPGCNGQAVGKITVSFVHEEGRYRIAEKRAELLMPDASTLPDERVLQLTEACESETQAWLDQPIGKLEGDMRIASPFSCRAAPHPFIAFIHRVQMEAARADISVAALLSEDTQGFGPVITVRDVLTTFVYPNTLTVLRLTGQAVRDALERSARYFAIGTDGRLTVSRQYLEPKAQHYNYDMWSGIEYELNIAKPVGKRVAKLNRHGAPIAPDEELDVVMNNYRAAGGGDYDMFRNRPVIREVASDMAELAVEFIRKHGTIYPISADNWRIALSESDG</sequence>
<dbReference type="InterPro" id="IPR041827">
    <property type="entry name" value="CpdB_N"/>
</dbReference>
<proteinExistence type="inferred from homology"/>
<dbReference type="EMBL" id="JAAAMV010000009">
    <property type="protein sequence ID" value="NBD24850.1"/>
    <property type="molecule type" value="Genomic_DNA"/>
</dbReference>
<keyword evidence="2" id="KW-0479">Metal-binding</keyword>
<gene>
    <name evidence="8" type="ORF">GT019_13275</name>
</gene>
<keyword evidence="4 5" id="KW-0547">Nucleotide-binding</keyword>
<dbReference type="InterPro" id="IPR036907">
    <property type="entry name" value="5'-Nucleotdase_C_sf"/>
</dbReference>
<evidence type="ECO:0000256" key="2">
    <source>
        <dbReference type="ARBA" id="ARBA00022723"/>
    </source>
</evidence>
<comment type="caution">
    <text evidence="8">The sequence shown here is derived from an EMBL/GenBank/DDBJ whole genome shotgun (WGS) entry which is preliminary data.</text>
</comment>
<keyword evidence="9" id="KW-1185">Reference proteome</keyword>
<comment type="similarity">
    <text evidence="1 5">Belongs to the 5'-nucleotidase family.</text>
</comment>
<dbReference type="InterPro" id="IPR008334">
    <property type="entry name" value="5'-Nucleotdase_C"/>
</dbReference>
<dbReference type="PANTHER" id="PTHR11575:SF6">
    <property type="entry name" value="2',3'-CYCLIC-NUCLEOTIDE 2'-PHOSPHODIESTERASE_3'-NUCLEOTIDASE"/>
    <property type="match status" value="1"/>
</dbReference>
<feature type="domain" description="Calcineurin-like phosphoesterase" evidence="6">
    <location>
        <begin position="12"/>
        <end position="247"/>
    </location>
</feature>
<dbReference type="Pfam" id="PF02872">
    <property type="entry name" value="5_nucleotid_C"/>
    <property type="match status" value="1"/>
</dbReference>
<dbReference type="InterPro" id="IPR029052">
    <property type="entry name" value="Metallo-depent_PP-like"/>
</dbReference>
<protein>
    <submittedName>
        <fullName evidence="8">Bifunctional metallophosphatase/5'-nucleotidase</fullName>
    </submittedName>
</protein>
<dbReference type="PANTHER" id="PTHR11575">
    <property type="entry name" value="5'-NUCLEOTIDASE-RELATED"/>
    <property type="match status" value="1"/>
</dbReference>
<keyword evidence="5" id="KW-0378">Hydrolase</keyword>
<dbReference type="SUPFAM" id="SSF56300">
    <property type="entry name" value="Metallo-dependent phosphatases"/>
    <property type="match status" value="1"/>
</dbReference>
<organism evidence="8 9">
    <name type="scientific">Paenibacillus glycinis</name>
    <dbReference type="NCBI Taxonomy" id="2697035"/>
    <lineage>
        <taxon>Bacteria</taxon>
        <taxon>Bacillati</taxon>
        <taxon>Bacillota</taxon>
        <taxon>Bacilli</taxon>
        <taxon>Bacillales</taxon>
        <taxon>Paenibacillaceae</taxon>
        <taxon>Paenibacillus</taxon>
    </lineage>
</organism>
<accession>A0ABW9XQF0</accession>
<evidence type="ECO:0000259" key="7">
    <source>
        <dbReference type="Pfam" id="PF02872"/>
    </source>
</evidence>
<dbReference type="SUPFAM" id="SSF55816">
    <property type="entry name" value="5'-nucleotidase (syn. UDP-sugar hydrolase), C-terminal domain"/>
    <property type="match status" value="1"/>
</dbReference>
<reference evidence="8 9" key="1">
    <citation type="submission" date="2020-01" db="EMBL/GenBank/DDBJ databases">
        <title>Paenibacillus soybeanensis sp. nov. isolated from the nodules of soybean (Glycine max(L.) Merr).</title>
        <authorList>
            <person name="Wang H."/>
        </authorList>
    </citation>
    <scope>NUCLEOTIDE SEQUENCE [LARGE SCALE GENOMIC DNA]</scope>
    <source>
        <strain evidence="8 9">T1</strain>
    </source>
</reference>